<evidence type="ECO:0000256" key="1">
    <source>
        <dbReference type="ARBA" id="ARBA00004651"/>
    </source>
</evidence>
<keyword evidence="8" id="KW-1185">Reference proteome</keyword>
<feature type="transmembrane region" description="Helical" evidence="6">
    <location>
        <begin position="108"/>
        <end position="129"/>
    </location>
</feature>
<feature type="transmembrane region" description="Helical" evidence="6">
    <location>
        <begin position="51"/>
        <end position="73"/>
    </location>
</feature>
<dbReference type="InterPro" id="IPR002797">
    <property type="entry name" value="Polysacc_synth"/>
</dbReference>
<keyword evidence="2" id="KW-1003">Cell membrane</keyword>
<feature type="transmembrane region" description="Helical" evidence="6">
    <location>
        <begin position="332"/>
        <end position="350"/>
    </location>
</feature>
<reference evidence="7 8" key="1">
    <citation type="submission" date="2023-08" db="EMBL/GenBank/DDBJ databases">
        <title>Draft genome sequence of Algoriphagus confluentis.</title>
        <authorList>
            <person name="Takatani N."/>
            <person name="Hosokawa M."/>
            <person name="Sawabe T."/>
        </authorList>
    </citation>
    <scope>NUCLEOTIDE SEQUENCE [LARGE SCALE GENOMIC DNA]</scope>
    <source>
        <strain evidence="7 8">NBRC 111222</strain>
    </source>
</reference>
<feature type="transmembrane region" description="Helical" evidence="6">
    <location>
        <begin position="149"/>
        <end position="171"/>
    </location>
</feature>
<dbReference type="Proteomes" id="UP001338309">
    <property type="component" value="Unassembled WGS sequence"/>
</dbReference>
<feature type="transmembrane region" description="Helical" evidence="6">
    <location>
        <begin position="362"/>
        <end position="384"/>
    </location>
</feature>
<evidence type="ECO:0000256" key="3">
    <source>
        <dbReference type="ARBA" id="ARBA00022692"/>
    </source>
</evidence>
<gene>
    <name evidence="7" type="ORF">Aconfl_04040</name>
</gene>
<evidence type="ECO:0000256" key="5">
    <source>
        <dbReference type="ARBA" id="ARBA00023136"/>
    </source>
</evidence>
<sequence>MISAFQSKLFKETSFYTSINILDKVIPFFLMPIYTRIISKEEIGYFVLYQALVQLFFPILTLSLQNAVVLNFFNLKRKEFSEYFTSSLFFFLIAFLIISSLLIYYSDIFIALSGFVKIGFYFIIVIIFLKYLTELRQGLWRNQKKLKEYGVFTIIQTILRSLFSIGFVIYFNLGWEGILLGYFIGYLLMSIYSLLSFFKDGYLNFNSVFSTSYVKDAFKISYPLSLHSISAWSGTTINRVIINNVMGAKFTADFGVASTYNVISTVLFDALNKAYVPNLFERLSRGFDLPNQQLKGMIRFYNFSIIGVTLIISFAGYYSVGLLFGKEYLDTRIFIFPLTLASGFVGLYKIHVNFIFYSKKTLYVTLITLITAIINLPISLYLIFKFGLLGAAYSILLINFLYFILSLLISLNLRKKYGYY</sequence>
<keyword evidence="5 6" id="KW-0472">Membrane</keyword>
<keyword evidence="4 6" id="KW-1133">Transmembrane helix</keyword>
<accession>A0ABQ6PJT2</accession>
<protein>
    <submittedName>
        <fullName evidence="7">Oligosaccharide flippase family protein</fullName>
    </submittedName>
</protein>
<name>A0ABQ6PJT2_9BACT</name>
<dbReference type="PANTHER" id="PTHR30250:SF11">
    <property type="entry name" value="O-ANTIGEN TRANSPORTER-RELATED"/>
    <property type="match status" value="1"/>
</dbReference>
<comment type="subcellular location">
    <subcellularLocation>
        <location evidence="1">Cell membrane</location>
        <topology evidence="1">Multi-pass membrane protein</topology>
    </subcellularLocation>
</comment>
<dbReference type="PANTHER" id="PTHR30250">
    <property type="entry name" value="PST FAMILY PREDICTED COLANIC ACID TRANSPORTER"/>
    <property type="match status" value="1"/>
</dbReference>
<feature type="transmembrane region" description="Helical" evidence="6">
    <location>
        <begin position="300"/>
        <end position="320"/>
    </location>
</feature>
<dbReference type="InterPro" id="IPR050833">
    <property type="entry name" value="Poly_Biosynth_Transport"/>
</dbReference>
<feature type="transmembrane region" description="Helical" evidence="6">
    <location>
        <begin position="21"/>
        <end position="39"/>
    </location>
</feature>
<dbReference type="EMBL" id="BTPD01000001">
    <property type="protein sequence ID" value="GMQ27762.1"/>
    <property type="molecule type" value="Genomic_DNA"/>
</dbReference>
<organism evidence="7 8">
    <name type="scientific">Algoriphagus confluentis</name>
    <dbReference type="NCBI Taxonomy" id="1697556"/>
    <lineage>
        <taxon>Bacteria</taxon>
        <taxon>Pseudomonadati</taxon>
        <taxon>Bacteroidota</taxon>
        <taxon>Cytophagia</taxon>
        <taxon>Cytophagales</taxon>
        <taxon>Cyclobacteriaceae</taxon>
        <taxon>Algoriphagus</taxon>
    </lineage>
</organism>
<evidence type="ECO:0000256" key="6">
    <source>
        <dbReference type="SAM" id="Phobius"/>
    </source>
</evidence>
<evidence type="ECO:0000256" key="2">
    <source>
        <dbReference type="ARBA" id="ARBA00022475"/>
    </source>
</evidence>
<evidence type="ECO:0000313" key="8">
    <source>
        <dbReference type="Proteomes" id="UP001338309"/>
    </source>
</evidence>
<keyword evidence="3 6" id="KW-0812">Transmembrane</keyword>
<comment type="caution">
    <text evidence="7">The sequence shown here is derived from an EMBL/GenBank/DDBJ whole genome shotgun (WGS) entry which is preliminary data.</text>
</comment>
<feature type="transmembrane region" description="Helical" evidence="6">
    <location>
        <begin position="177"/>
        <end position="198"/>
    </location>
</feature>
<dbReference type="Pfam" id="PF01943">
    <property type="entry name" value="Polysacc_synt"/>
    <property type="match status" value="1"/>
</dbReference>
<proteinExistence type="predicted"/>
<evidence type="ECO:0000256" key="4">
    <source>
        <dbReference type="ARBA" id="ARBA00022989"/>
    </source>
</evidence>
<dbReference type="RefSeq" id="WP_338222564.1">
    <property type="nucleotide sequence ID" value="NZ_BTPD01000001.1"/>
</dbReference>
<evidence type="ECO:0000313" key="7">
    <source>
        <dbReference type="EMBL" id="GMQ27762.1"/>
    </source>
</evidence>
<feature type="transmembrane region" description="Helical" evidence="6">
    <location>
        <begin position="390"/>
        <end position="413"/>
    </location>
</feature>
<feature type="transmembrane region" description="Helical" evidence="6">
    <location>
        <begin position="80"/>
        <end position="102"/>
    </location>
</feature>